<dbReference type="Gene3D" id="3.20.20.10">
    <property type="entry name" value="Alanine racemase"/>
    <property type="match status" value="1"/>
</dbReference>
<dbReference type="SUPFAM" id="SSF51419">
    <property type="entry name" value="PLP-binding barrel"/>
    <property type="match status" value="1"/>
</dbReference>
<sequence>MLTFDEKKITSPTLVVDQRVCQRNIRNMLKRARDHQVNLRPHFKTHQSALVGGWHKALGITSITVSSLNMALYFAKHGWKDITVAFPLNIREMHKVNQLASGIKLNVLIESMEQLEALESALKFPVGLFMKIDAGSHRTGVAAENVALIGALINKIKSMDKARFKGFLTHAGHSYKATSKAEVLTVHQETTAKMVNLKSHFSAVAPDIIVSLGDTPTASLADSFENVDEIRPGNFVYYDVMQKNIGSCQWEDIAVAVACPIVAKHETRNEIVVYGGAVHFSKDSLTDNDHRQYFGLVVPMGPEGWGAPLPGCYMASLSQEHGVVKMDPAHFGKFHIGDLLYILPIHSCLTVDVIPDMITLEGEVVDNMKTSGANIYSDKTQVAD</sequence>
<dbReference type="PANTHER" id="PTHR28004">
    <property type="entry name" value="ZGC:162816-RELATED"/>
    <property type="match status" value="1"/>
</dbReference>
<dbReference type="EMBL" id="JAUJEB010000017">
    <property type="protein sequence ID" value="MDN5217454.1"/>
    <property type="molecule type" value="Genomic_DNA"/>
</dbReference>
<dbReference type="InterPro" id="IPR026956">
    <property type="entry name" value="D-ser_dehydrat-like_dom"/>
</dbReference>
<dbReference type="Pfam" id="PF01168">
    <property type="entry name" value="Ala_racemase_N"/>
    <property type="match status" value="1"/>
</dbReference>
<dbReference type="RefSeq" id="WP_346762790.1">
    <property type="nucleotide sequence ID" value="NZ_JAUJEB010000017.1"/>
</dbReference>
<organism evidence="4 5">
    <name type="scientific">Agaribacillus aureus</name>
    <dbReference type="NCBI Taxonomy" id="3051825"/>
    <lineage>
        <taxon>Bacteria</taxon>
        <taxon>Pseudomonadati</taxon>
        <taxon>Bacteroidota</taxon>
        <taxon>Cytophagia</taxon>
        <taxon>Cytophagales</taxon>
        <taxon>Splendidivirgaceae</taxon>
        <taxon>Agaribacillus</taxon>
    </lineage>
</organism>
<dbReference type="EC" id="5.1.1.1" evidence="4"/>
<protein>
    <submittedName>
        <fullName evidence="4">Alanine racemase</fullName>
        <ecNumber evidence="4">5.1.1.1</ecNumber>
    </submittedName>
</protein>
<dbReference type="Gene3D" id="2.40.37.20">
    <property type="entry name" value="D-serine dehydratase-like domain"/>
    <property type="match status" value="1"/>
</dbReference>
<feature type="domain" description="D-serine dehydratase-like" evidence="3">
    <location>
        <begin position="254"/>
        <end position="361"/>
    </location>
</feature>
<keyword evidence="4" id="KW-0413">Isomerase</keyword>
<dbReference type="InterPro" id="IPR001608">
    <property type="entry name" value="Ala_racemase_N"/>
</dbReference>
<gene>
    <name evidence="4" type="ORF">QQ020_35610</name>
</gene>
<comment type="caution">
    <text evidence="4">The sequence shown here is derived from an EMBL/GenBank/DDBJ whole genome shotgun (WGS) entry which is preliminary data.</text>
</comment>
<dbReference type="PANTHER" id="PTHR28004:SF2">
    <property type="entry name" value="D-SERINE DEHYDRATASE"/>
    <property type="match status" value="1"/>
</dbReference>
<dbReference type="Proteomes" id="UP001172083">
    <property type="component" value="Unassembled WGS sequence"/>
</dbReference>
<dbReference type="InterPro" id="IPR042208">
    <property type="entry name" value="D-ser_dehydrat-like_sf"/>
</dbReference>
<reference evidence="4" key="1">
    <citation type="submission" date="2023-06" db="EMBL/GenBank/DDBJ databases">
        <title>Genomic of Agaribacillus aureum.</title>
        <authorList>
            <person name="Wang G."/>
        </authorList>
    </citation>
    <scope>NUCLEOTIDE SEQUENCE</scope>
    <source>
        <strain evidence="4">BMA12</strain>
    </source>
</reference>
<accession>A0ABT8LI27</accession>
<evidence type="ECO:0000256" key="2">
    <source>
        <dbReference type="ARBA" id="ARBA00023239"/>
    </source>
</evidence>
<evidence type="ECO:0000313" key="4">
    <source>
        <dbReference type="EMBL" id="MDN5217454.1"/>
    </source>
</evidence>
<evidence type="ECO:0000256" key="1">
    <source>
        <dbReference type="ARBA" id="ARBA00005323"/>
    </source>
</evidence>
<name>A0ABT8LI27_9BACT</name>
<proteinExistence type="inferred from homology"/>
<evidence type="ECO:0000259" key="3">
    <source>
        <dbReference type="SMART" id="SM01119"/>
    </source>
</evidence>
<comment type="similarity">
    <text evidence="1">Belongs to the DSD1 family.</text>
</comment>
<evidence type="ECO:0000313" key="5">
    <source>
        <dbReference type="Proteomes" id="UP001172083"/>
    </source>
</evidence>
<dbReference type="Pfam" id="PF14031">
    <property type="entry name" value="D-ser_dehydrat"/>
    <property type="match status" value="1"/>
</dbReference>
<keyword evidence="2" id="KW-0456">Lyase</keyword>
<dbReference type="InterPro" id="IPR029066">
    <property type="entry name" value="PLP-binding_barrel"/>
</dbReference>
<dbReference type="GO" id="GO:0008784">
    <property type="term" value="F:alanine racemase activity"/>
    <property type="evidence" value="ECO:0007669"/>
    <property type="project" value="UniProtKB-EC"/>
</dbReference>
<dbReference type="InterPro" id="IPR051466">
    <property type="entry name" value="D-amino_acid_metab_enzyme"/>
</dbReference>
<keyword evidence="5" id="KW-1185">Reference proteome</keyword>
<dbReference type="SMART" id="SM01119">
    <property type="entry name" value="D-ser_dehydrat"/>
    <property type="match status" value="1"/>
</dbReference>